<name>A0A0H5DQD9_9BACT</name>
<evidence type="ECO:0000313" key="1">
    <source>
        <dbReference type="EMBL" id="CRX38732.1"/>
    </source>
</evidence>
<organism evidence="1 2">
    <name type="scientific">Estrella lausannensis</name>
    <dbReference type="NCBI Taxonomy" id="483423"/>
    <lineage>
        <taxon>Bacteria</taxon>
        <taxon>Pseudomonadati</taxon>
        <taxon>Chlamydiota</taxon>
        <taxon>Chlamydiia</taxon>
        <taxon>Parachlamydiales</taxon>
        <taxon>Candidatus Criblamydiaceae</taxon>
        <taxon>Estrella</taxon>
    </lineage>
</organism>
<dbReference type="OrthoDB" id="21731at2"/>
<proteinExistence type="predicted"/>
<keyword evidence="2" id="KW-1185">Reference proteome</keyword>
<dbReference type="AlphaFoldDB" id="A0A0H5DQD9"/>
<dbReference type="RefSeq" id="WP_098038595.1">
    <property type="nucleotide sequence ID" value="NZ_CWGJ01000019.1"/>
</dbReference>
<reference evidence="2" key="1">
    <citation type="submission" date="2015-06" db="EMBL/GenBank/DDBJ databases">
        <authorList>
            <person name="Bertelli C."/>
        </authorList>
    </citation>
    <scope>NUCLEOTIDE SEQUENCE [LARGE SCALE GENOMIC DNA]</scope>
    <source>
        <strain evidence="2">CRIB-30</strain>
    </source>
</reference>
<evidence type="ECO:0000313" key="2">
    <source>
        <dbReference type="Proteomes" id="UP000220251"/>
    </source>
</evidence>
<dbReference type="EMBL" id="CWGJ01000019">
    <property type="protein sequence ID" value="CRX38732.1"/>
    <property type="molecule type" value="Genomic_DNA"/>
</dbReference>
<protein>
    <submittedName>
        <fullName evidence="1">Uncharacterized protein</fullName>
    </submittedName>
</protein>
<dbReference type="Proteomes" id="UP000220251">
    <property type="component" value="Unassembled WGS sequence"/>
</dbReference>
<gene>
    <name evidence="1" type="ORF">ELAC_1396</name>
</gene>
<accession>A0A0H5DQD9</accession>
<sequence>MAIDLQTALNNATNFIEIASIVRNSKEDISFFGGRYIYAEGYEGSVEIDAIAERFMTLQKTHFEPDEEERKIGRKTIPLISKLYDSNYSRDTNFLTKIFCVFRDFLRNIYIFFSGQGYGTRGSWGINDGGMDFFNSYTSSQYQELFGEKPEGRLFKIVRPGCPDRWSATGVKVL</sequence>